<dbReference type="RefSeq" id="WP_181591849.1">
    <property type="nucleotide sequence ID" value="NZ_UAUF01000012.1"/>
</dbReference>
<name>A0A2X2CKG4_PSELU</name>
<dbReference type="AlphaFoldDB" id="A0A2X2CKG4"/>
<gene>
    <name evidence="1" type="ORF">NCTC11842_02380</name>
</gene>
<organism evidence="1 2">
    <name type="scientific">Pseudomonas luteola</name>
    <dbReference type="NCBI Taxonomy" id="47886"/>
    <lineage>
        <taxon>Bacteria</taxon>
        <taxon>Pseudomonadati</taxon>
        <taxon>Pseudomonadota</taxon>
        <taxon>Gammaproteobacteria</taxon>
        <taxon>Pseudomonadales</taxon>
        <taxon>Pseudomonadaceae</taxon>
        <taxon>Pseudomonas</taxon>
    </lineage>
</organism>
<dbReference type="Proteomes" id="UP000250443">
    <property type="component" value="Unassembled WGS sequence"/>
</dbReference>
<dbReference type="EMBL" id="UAUF01000012">
    <property type="protein sequence ID" value="SPZ07543.1"/>
    <property type="molecule type" value="Genomic_DNA"/>
</dbReference>
<sequence length="66" mass="7836">MTSYVWCHECAGRGPEVDSDNLAIFENRHVLTFDEMEQLAVQKWNDRHNRSRHLYELSRANSEVDQ</sequence>
<evidence type="ECO:0000313" key="2">
    <source>
        <dbReference type="Proteomes" id="UP000250443"/>
    </source>
</evidence>
<protein>
    <submittedName>
        <fullName evidence="1">Uncharacterized protein</fullName>
    </submittedName>
</protein>
<evidence type="ECO:0000313" key="1">
    <source>
        <dbReference type="EMBL" id="SPZ07543.1"/>
    </source>
</evidence>
<reference evidence="1 2" key="1">
    <citation type="submission" date="2018-06" db="EMBL/GenBank/DDBJ databases">
        <authorList>
            <consortium name="Pathogen Informatics"/>
            <person name="Doyle S."/>
        </authorList>
    </citation>
    <scope>NUCLEOTIDE SEQUENCE [LARGE SCALE GENOMIC DNA]</scope>
    <source>
        <strain evidence="1 2">NCTC11842</strain>
    </source>
</reference>
<proteinExistence type="predicted"/>
<accession>A0A2X2CKG4</accession>